<evidence type="ECO:0000256" key="9">
    <source>
        <dbReference type="SAM" id="SignalP"/>
    </source>
</evidence>
<keyword evidence="9" id="KW-0732">Signal</keyword>
<evidence type="ECO:0000256" key="5">
    <source>
        <dbReference type="ARBA" id="ARBA00023115"/>
    </source>
</evidence>
<evidence type="ECO:0000256" key="4">
    <source>
        <dbReference type="ARBA" id="ARBA00023066"/>
    </source>
</evidence>
<comment type="caution">
    <text evidence="10">The sequence shown here is derived from an EMBL/GenBank/DDBJ whole genome shotgun (WGS) entry which is preliminary data.</text>
</comment>
<feature type="chain" id="PRO_5041289597" evidence="9">
    <location>
        <begin position="27"/>
        <end position="377"/>
    </location>
</feature>
<evidence type="ECO:0000313" key="10">
    <source>
        <dbReference type="EMBL" id="KAK0671451.1"/>
    </source>
</evidence>
<dbReference type="InterPro" id="IPR023696">
    <property type="entry name" value="Ureohydrolase_dom_sf"/>
</dbReference>
<dbReference type="GO" id="GO:0033389">
    <property type="term" value="P:putrescine biosynthetic process from arginine, via agmatine"/>
    <property type="evidence" value="ECO:0007669"/>
    <property type="project" value="TreeGrafter"/>
</dbReference>
<keyword evidence="6" id="KW-0464">Manganese</keyword>
<dbReference type="CDD" id="cd11592">
    <property type="entry name" value="Agmatinase_PAH"/>
    <property type="match status" value="1"/>
</dbReference>
<dbReference type="EMBL" id="JAULSY010000021">
    <property type="protein sequence ID" value="KAK0671451.1"/>
    <property type="molecule type" value="Genomic_DNA"/>
</dbReference>
<accession>A0AA39ZIT4</accession>
<evidence type="ECO:0000256" key="3">
    <source>
        <dbReference type="ARBA" id="ARBA00022801"/>
    </source>
</evidence>
<dbReference type="AlphaFoldDB" id="A0AA39ZIT4"/>
<dbReference type="GO" id="GO:0008783">
    <property type="term" value="F:agmatinase activity"/>
    <property type="evidence" value="ECO:0007669"/>
    <property type="project" value="TreeGrafter"/>
</dbReference>
<dbReference type="InterPro" id="IPR020855">
    <property type="entry name" value="Ureohydrolase_Mn_BS"/>
</dbReference>
<comment type="cofactor">
    <cofactor evidence="1">
        <name>Mn(2+)</name>
        <dbReference type="ChEBI" id="CHEBI:29035"/>
    </cofactor>
</comment>
<dbReference type="Pfam" id="PF00491">
    <property type="entry name" value="Arginase"/>
    <property type="match status" value="1"/>
</dbReference>
<evidence type="ECO:0000313" key="11">
    <source>
        <dbReference type="Proteomes" id="UP001174997"/>
    </source>
</evidence>
<dbReference type="PROSITE" id="PS51409">
    <property type="entry name" value="ARGINASE_2"/>
    <property type="match status" value="1"/>
</dbReference>
<feature type="signal peptide" evidence="9">
    <location>
        <begin position="1"/>
        <end position="26"/>
    </location>
</feature>
<evidence type="ECO:0000256" key="2">
    <source>
        <dbReference type="ARBA" id="ARBA00022723"/>
    </source>
</evidence>
<evidence type="ECO:0000256" key="8">
    <source>
        <dbReference type="RuleBase" id="RU003684"/>
    </source>
</evidence>
<evidence type="ECO:0000256" key="6">
    <source>
        <dbReference type="ARBA" id="ARBA00023211"/>
    </source>
</evidence>
<comment type="similarity">
    <text evidence="7 8">Belongs to the arginase family.</text>
</comment>
<gene>
    <name evidence="10" type="ORF">QBC41DRAFT_354254</name>
</gene>
<dbReference type="InterPro" id="IPR006035">
    <property type="entry name" value="Ureohydrolase"/>
</dbReference>
<dbReference type="Gene3D" id="3.40.800.10">
    <property type="entry name" value="Ureohydrolase domain"/>
    <property type="match status" value="1"/>
</dbReference>
<proteinExistence type="inferred from homology"/>
<keyword evidence="5" id="KW-0620">Polyamine biosynthesis</keyword>
<dbReference type="PRINTS" id="PR00116">
    <property type="entry name" value="ARGINASE"/>
</dbReference>
<keyword evidence="2" id="KW-0479">Metal-binding</keyword>
<dbReference type="FunFam" id="3.40.800.10:FF:000001">
    <property type="entry name" value="Agmatinase"/>
    <property type="match status" value="1"/>
</dbReference>
<dbReference type="PROSITE" id="PS01053">
    <property type="entry name" value="ARGINASE_1"/>
    <property type="match status" value="1"/>
</dbReference>
<organism evidence="10 11">
    <name type="scientific">Cercophora samala</name>
    <dbReference type="NCBI Taxonomy" id="330535"/>
    <lineage>
        <taxon>Eukaryota</taxon>
        <taxon>Fungi</taxon>
        <taxon>Dikarya</taxon>
        <taxon>Ascomycota</taxon>
        <taxon>Pezizomycotina</taxon>
        <taxon>Sordariomycetes</taxon>
        <taxon>Sordariomycetidae</taxon>
        <taxon>Sordariales</taxon>
        <taxon>Lasiosphaeriaceae</taxon>
        <taxon>Cercophora</taxon>
    </lineage>
</organism>
<dbReference type="PANTHER" id="PTHR11358">
    <property type="entry name" value="ARGINASE/AGMATINASE"/>
    <property type="match status" value="1"/>
</dbReference>
<reference evidence="10" key="1">
    <citation type="submission" date="2023-06" db="EMBL/GenBank/DDBJ databases">
        <title>Genome-scale phylogeny and comparative genomics of the fungal order Sordariales.</title>
        <authorList>
            <consortium name="Lawrence Berkeley National Laboratory"/>
            <person name="Hensen N."/>
            <person name="Bonometti L."/>
            <person name="Westerberg I."/>
            <person name="Brannstrom I.O."/>
            <person name="Guillou S."/>
            <person name="Cros-Aarteil S."/>
            <person name="Calhoun S."/>
            <person name="Haridas S."/>
            <person name="Kuo A."/>
            <person name="Mondo S."/>
            <person name="Pangilinan J."/>
            <person name="Riley R."/>
            <person name="Labutti K."/>
            <person name="Andreopoulos B."/>
            <person name="Lipzen A."/>
            <person name="Chen C."/>
            <person name="Yanf M."/>
            <person name="Daum C."/>
            <person name="Ng V."/>
            <person name="Clum A."/>
            <person name="Steindorff A."/>
            <person name="Ohm R."/>
            <person name="Martin F."/>
            <person name="Silar P."/>
            <person name="Natvig D."/>
            <person name="Lalanne C."/>
            <person name="Gautier V."/>
            <person name="Ament-Velasquez S.L."/>
            <person name="Kruys A."/>
            <person name="Hutchinson M.I."/>
            <person name="Powell A.J."/>
            <person name="Barry K."/>
            <person name="Miller A.N."/>
            <person name="Grigoriev I.V."/>
            <person name="Debuchy R."/>
            <person name="Gladieux P."/>
            <person name="Thoren M.H."/>
            <person name="Johannesson H."/>
        </authorList>
    </citation>
    <scope>NUCLEOTIDE SEQUENCE</scope>
    <source>
        <strain evidence="10">CBS 307.81</strain>
    </source>
</reference>
<name>A0AA39ZIT4_9PEZI</name>
<dbReference type="Proteomes" id="UP001174997">
    <property type="component" value="Unassembled WGS sequence"/>
</dbReference>
<protein>
    <submittedName>
        <fullName evidence="10">Arginase family-domain-containing protein</fullName>
    </submittedName>
</protein>
<sequence length="377" mass="40481">MRQLVHSLGWLPIGFVLVNVAHSLEAQKNFQYLAQTPLSTAPTFDNEDTPWGLTTYANIPYVPCLSKRDGLTYDIAVLGAPFDTGTTGRPGARFGPGAIRTGSSRIYADAAWNLYTGENVFKSNVKIVDCGDVPMTRLDNTVALKQLERGHDIINARTSVSKDLSPVPRIINLGGDHTTTLSALRAAHKKWGKLSVIHFDAHIDTWNPKVLGGDISDYGAVNHGTFLHIAHEEGLITNSSIHAGIRAPLAHPVKDMKNDRRCGFDFVTARDLDRVGISGIIERLKARVGNANVYISVDIDVLDPAYAPATGTAEPGGWTSRELLTILDGLVGVKVVGADVVEVAPAYDGAGEITGVVAAEVVQSLLYLMIKTPVAAE</sequence>
<dbReference type="SUPFAM" id="SSF52768">
    <property type="entry name" value="Arginase/deacetylase"/>
    <property type="match status" value="1"/>
</dbReference>
<evidence type="ECO:0000256" key="1">
    <source>
        <dbReference type="ARBA" id="ARBA00001936"/>
    </source>
</evidence>
<dbReference type="PANTHER" id="PTHR11358:SF28">
    <property type="entry name" value="HYPOTHETICAL ARGINASE FAMILY PROTEIN (EUROFUNG)"/>
    <property type="match status" value="1"/>
</dbReference>
<evidence type="ECO:0000256" key="7">
    <source>
        <dbReference type="PROSITE-ProRule" id="PRU00742"/>
    </source>
</evidence>
<dbReference type="GO" id="GO:0008295">
    <property type="term" value="P:spermidine biosynthetic process"/>
    <property type="evidence" value="ECO:0007669"/>
    <property type="project" value="UniProtKB-KW"/>
</dbReference>
<keyword evidence="4" id="KW-0745">Spermidine biosynthesis</keyword>
<dbReference type="GO" id="GO:0046872">
    <property type="term" value="F:metal ion binding"/>
    <property type="evidence" value="ECO:0007669"/>
    <property type="project" value="UniProtKB-KW"/>
</dbReference>
<keyword evidence="3 8" id="KW-0378">Hydrolase</keyword>
<keyword evidence="11" id="KW-1185">Reference proteome</keyword>